<evidence type="ECO:0000256" key="1">
    <source>
        <dbReference type="SAM" id="Phobius"/>
    </source>
</evidence>
<evidence type="ECO:0000313" key="2">
    <source>
        <dbReference type="EnsemblMetazoa" id="GPAI003193-PA"/>
    </source>
</evidence>
<proteinExistence type="predicted"/>
<keyword evidence="3" id="KW-1185">Reference proteome</keyword>
<dbReference type="VEuPathDB" id="VectorBase:GPAI003193"/>
<keyword evidence="1" id="KW-1133">Transmembrane helix</keyword>
<organism evidence="2 3">
    <name type="scientific">Glossina pallidipes</name>
    <name type="common">Tsetse fly</name>
    <dbReference type="NCBI Taxonomy" id="7398"/>
    <lineage>
        <taxon>Eukaryota</taxon>
        <taxon>Metazoa</taxon>
        <taxon>Ecdysozoa</taxon>
        <taxon>Arthropoda</taxon>
        <taxon>Hexapoda</taxon>
        <taxon>Insecta</taxon>
        <taxon>Pterygota</taxon>
        <taxon>Neoptera</taxon>
        <taxon>Endopterygota</taxon>
        <taxon>Diptera</taxon>
        <taxon>Brachycera</taxon>
        <taxon>Muscomorpha</taxon>
        <taxon>Hippoboscoidea</taxon>
        <taxon>Glossinidae</taxon>
        <taxon>Glossina</taxon>
    </lineage>
</organism>
<reference evidence="3" key="1">
    <citation type="submission" date="2014-03" db="EMBL/GenBank/DDBJ databases">
        <authorList>
            <person name="Aksoy S."/>
            <person name="Warren W."/>
            <person name="Wilson R.K."/>
        </authorList>
    </citation>
    <scope>NUCLEOTIDE SEQUENCE [LARGE SCALE GENOMIC DNA]</scope>
    <source>
        <strain evidence="3">IAEA</strain>
    </source>
</reference>
<dbReference type="Proteomes" id="UP000092445">
    <property type="component" value="Unassembled WGS sequence"/>
</dbReference>
<name>A0A1A9Z423_GLOPL</name>
<protein>
    <submittedName>
        <fullName evidence="2">Uncharacterized protein</fullName>
    </submittedName>
</protein>
<reference evidence="2" key="2">
    <citation type="submission" date="2020-05" db="UniProtKB">
        <authorList>
            <consortium name="EnsemblMetazoa"/>
        </authorList>
    </citation>
    <scope>IDENTIFICATION</scope>
    <source>
        <strain evidence="2">IAEA</strain>
    </source>
</reference>
<dbReference type="AlphaFoldDB" id="A0A1A9Z423"/>
<feature type="transmembrane region" description="Helical" evidence="1">
    <location>
        <begin position="79"/>
        <end position="99"/>
    </location>
</feature>
<sequence length="132" mass="15181">MSRISSLLYIFYTYIYTQSSWCDLLTSLRVIAFDAELKNNFPYMEKLYLVTERLLFNKSDTAGDNNIHNQLSIVKTSHLLFFTSLAVVMITAQVLFPGLRVNQVPLLKPTGNLYIVRTVELATPKPLLQQFK</sequence>
<evidence type="ECO:0000313" key="3">
    <source>
        <dbReference type="Proteomes" id="UP000092445"/>
    </source>
</evidence>
<accession>A0A1A9Z423</accession>
<keyword evidence="1" id="KW-0812">Transmembrane</keyword>
<dbReference type="EnsemblMetazoa" id="GPAI003193-RA">
    <property type="protein sequence ID" value="GPAI003193-PA"/>
    <property type="gene ID" value="GPAI003193"/>
</dbReference>
<keyword evidence="1" id="KW-0472">Membrane</keyword>